<keyword evidence="1" id="KW-0472">Membrane</keyword>
<accession>A0A2M8AGD6</accession>
<comment type="caution">
    <text evidence="2">The sequence shown here is derived from an EMBL/GenBank/DDBJ whole genome shotgun (WGS) entry which is preliminary data.</text>
</comment>
<protein>
    <submittedName>
        <fullName evidence="2">Uncharacterized protein</fullName>
    </submittedName>
</protein>
<name>A0A2M8AGD6_9BACT</name>
<dbReference type="Proteomes" id="UP000230611">
    <property type="component" value="Unassembled WGS sequence"/>
</dbReference>
<organism evidence="2 3">
    <name type="scientific">Candidatus Falkowbacteria bacterium CG_4_9_14_3_um_filter_38_19</name>
    <dbReference type="NCBI Taxonomy" id="1974559"/>
    <lineage>
        <taxon>Bacteria</taxon>
        <taxon>Candidatus Falkowiibacteriota</taxon>
    </lineage>
</organism>
<evidence type="ECO:0000256" key="1">
    <source>
        <dbReference type="SAM" id="Phobius"/>
    </source>
</evidence>
<proteinExistence type="predicted"/>
<sequence>MSKKNKILLFFSVIIITIIFTPLFGSLYNKYFGPITNWFWGPSHPEYLGGFTFSFLFFGSLLSWIFYQKMKVKYWLYYVLPFLIFMFLLGAYEEFIIGTGIVILGWLLAQGSLLIYKKFKKT</sequence>
<evidence type="ECO:0000313" key="2">
    <source>
        <dbReference type="EMBL" id="PJB16663.1"/>
    </source>
</evidence>
<keyword evidence="1" id="KW-0812">Transmembrane</keyword>
<feature type="transmembrane region" description="Helical" evidence="1">
    <location>
        <begin position="47"/>
        <end position="67"/>
    </location>
</feature>
<dbReference type="AlphaFoldDB" id="A0A2M8AGD6"/>
<reference evidence="3" key="1">
    <citation type="submission" date="2017-09" db="EMBL/GenBank/DDBJ databases">
        <title>Depth-based differentiation of microbial function through sediment-hosted aquifers and enrichment of novel symbionts in the deep terrestrial subsurface.</title>
        <authorList>
            <person name="Probst A.J."/>
            <person name="Ladd B."/>
            <person name="Jarett J.K."/>
            <person name="Geller-Mcgrath D.E."/>
            <person name="Sieber C.M.K."/>
            <person name="Emerson J.B."/>
            <person name="Anantharaman K."/>
            <person name="Thomas B.C."/>
            <person name="Malmstrom R."/>
            <person name="Stieglmeier M."/>
            <person name="Klingl A."/>
            <person name="Woyke T."/>
            <person name="Ryan C.M."/>
            <person name="Banfield J.F."/>
        </authorList>
    </citation>
    <scope>NUCLEOTIDE SEQUENCE [LARGE SCALE GENOMIC DNA]</scope>
</reference>
<dbReference type="EMBL" id="PFUO01000095">
    <property type="protein sequence ID" value="PJB16663.1"/>
    <property type="molecule type" value="Genomic_DNA"/>
</dbReference>
<feature type="transmembrane region" description="Helical" evidence="1">
    <location>
        <begin position="74"/>
        <end position="90"/>
    </location>
</feature>
<evidence type="ECO:0000313" key="3">
    <source>
        <dbReference type="Proteomes" id="UP000230611"/>
    </source>
</evidence>
<feature type="transmembrane region" description="Helical" evidence="1">
    <location>
        <begin position="7"/>
        <end position="27"/>
    </location>
</feature>
<keyword evidence="1" id="KW-1133">Transmembrane helix</keyword>
<feature type="transmembrane region" description="Helical" evidence="1">
    <location>
        <begin position="96"/>
        <end position="116"/>
    </location>
</feature>
<gene>
    <name evidence="2" type="ORF">CO116_01995</name>
</gene>